<evidence type="ECO:0000256" key="1">
    <source>
        <dbReference type="SAM" id="MobiDB-lite"/>
    </source>
</evidence>
<sequence length="159" mass="17651">MRKLSAVVLSHLCRASQIGWDTPFPRSGAFGRLSHVELHLRSPWCARVTFEASIMLPAASFLSKMLVLLFEILGLRKPLQPAQNPSDQPCGQLDGRRNPYASHDPEHVFSASPPRGREDAERNCTQHSQHRRNEDGRAAGTGVDTANHQNGEGERKHPS</sequence>
<name>A0A9P7ZUE0_9HYPO</name>
<feature type="region of interest" description="Disordered" evidence="1">
    <location>
        <begin position="78"/>
        <end position="159"/>
    </location>
</feature>
<dbReference type="RefSeq" id="XP_046122453.1">
    <property type="nucleotide sequence ID" value="XM_046258090.1"/>
</dbReference>
<dbReference type="GeneID" id="70288993"/>
<reference evidence="2" key="1">
    <citation type="journal article" date="2021" name="IMA Fungus">
        <title>Genomic characterization of three marine fungi, including Emericellopsis atlantica sp. nov. with signatures of a generalist lifestyle and marine biomass degradation.</title>
        <authorList>
            <person name="Hagestad O.C."/>
            <person name="Hou L."/>
            <person name="Andersen J.H."/>
            <person name="Hansen E.H."/>
            <person name="Altermark B."/>
            <person name="Li C."/>
            <person name="Kuhnert E."/>
            <person name="Cox R.J."/>
            <person name="Crous P.W."/>
            <person name="Spatafora J.W."/>
            <person name="Lail K."/>
            <person name="Amirebrahimi M."/>
            <person name="Lipzen A."/>
            <person name="Pangilinan J."/>
            <person name="Andreopoulos W."/>
            <person name="Hayes R.D."/>
            <person name="Ng V."/>
            <person name="Grigoriev I.V."/>
            <person name="Jackson S.A."/>
            <person name="Sutton T.D.S."/>
            <person name="Dobson A.D.W."/>
            <person name="Rama T."/>
        </authorList>
    </citation>
    <scope>NUCLEOTIDE SEQUENCE</scope>
    <source>
        <strain evidence="2">TS7</strain>
    </source>
</reference>
<protein>
    <submittedName>
        <fullName evidence="2">Uncharacterized protein</fullName>
    </submittedName>
</protein>
<evidence type="ECO:0000313" key="3">
    <source>
        <dbReference type="Proteomes" id="UP000887229"/>
    </source>
</evidence>
<dbReference type="AlphaFoldDB" id="A0A9P7ZUE0"/>
<keyword evidence="3" id="KW-1185">Reference proteome</keyword>
<evidence type="ECO:0000313" key="2">
    <source>
        <dbReference type="EMBL" id="KAG9258529.1"/>
    </source>
</evidence>
<dbReference type="Proteomes" id="UP000887229">
    <property type="component" value="Unassembled WGS sequence"/>
</dbReference>
<accession>A0A9P7ZUE0</accession>
<dbReference type="EMBL" id="MU251243">
    <property type="protein sequence ID" value="KAG9258529.1"/>
    <property type="molecule type" value="Genomic_DNA"/>
</dbReference>
<feature type="compositionally biased region" description="Basic and acidic residues" evidence="1">
    <location>
        <begin position="115"/>
        <end position="124"/>
    </location>
</feature>
<comment type="caution">
    <text evidence="2">The sequence shown here is derived from an EMBL/GenBank/DDBJ whole genome shotgun (WGS) entry which is preliminary data.</text>
</comment>
<gene>
    <name evidence="2" type="ORF">F5Z01DRAFT_201161</name>
</gene>
<proteinExistence type="predicted"/>
<organism evidence="2 3">
    <name type="scientific">Emericellopsis atlantica</name>
    <dbReference type="NCBI Taxonomy" id="2614577"/>
    <lineage>
        <taxon>Eukaryota</taxon>
        <taxon>Fungi</taxon>
        <taxon>Dikarya</taxon>
        <taxon>Ascomycota</taxon>
        <taxon>Pezizomycotina</taxon>
        <taxon>Sordariomycetes</taxon>
        <taxon>Hypocreomycetidae</taxon>
        <taxon>Hypocreales</taxon>
        <taxon>Bionectriaceae</taxon>
        <taxon>Emericellopsis</taxon>
    </lineage>
</organism>